<dbReference type="Proteomes" id="UP001651880">
    <property type="component" value="Unassembled WGS sequence"/>
</dbReference>
<comment type="caution">
    <text evidence="2">The sequence shown here is derived from an EMBL/GenBank/DDBJ whole genome shotgun (WGS) entry which is preliminary data.</text>
</comment>
<keyword evidence="1" id="KW-0812">Transmembrane</keyword>
<keyword evidence="1" id="KW-1133">Transmembrane helix</keyword>
<sequence>MGNKEYLISLLKKMPMLLFGLFLYSAGIVATLYSRLGMSPWEVFHMGIVNHTPLTLGQASQVTGLCILALSYFIGVIPGLASVMNMYFIGFFIDLIDRSGFYKTPDTILGKLSLLMLGILMIGWATFFYLKVQLGAGPRDGLMEGLVKKMNKPVWLIRGAIELTVLTIGYLLGGPIGVGTLIIAFTIGLSVQLAFRMGKYDSKSVEHENLLMMADNFKKKQEEHIP</sequence>
<evidence type="ECO:0000256" key="1">
    <source>
        <dbReference type="SAM" id="Phobius"/>
    </source>
</evidence>
<dbReference type="InterPro" id="IPR038750">
    <property type="entry name" value="YczE/YyaS-like"/>
</dbReference>
<name>A0ABT1NEE0_9FIRM</name>
<dbReference type="EMBL" id="JAJEKE010000001">
    <property type="protein sequence ID" value="MCQ1528211.1"/>
    <property type="molecule type" value="Genomic_DNA"/>
</dbReference>
<evidence type="ECO:0000313" key="2">
    <source>
        <dbReference type="EMBL" id="MCQ1528211.1"/>
    </source>
</evidence>
<reference evidence="2 3" key="1">
    <citation type="submission" date="2021-10" db="EMBL/GenBank/DDBJ databases">
        <title>Lutispora strain m25 sp. nov., a thermophilic, non-spore-forming bacterium isolated from a lab-scale methanogenic bioreactor digesting anaerobic sludge.</title>
        <authorList>
            <person name="El Houari A."/>
            <person name="Mcdonald J."/>
        </authorList>
    </citation>
    <scope>NUCLEOTIDE SEQUENCE [LARGE SCALE GENOMIC DNA]</scope>
    <source>
        <strain evidence="3">m25</strain>
    </source>
</reference>
<feature type="transmembrane region" description="Helical" evidence="1">
    <location>
        <begin position="65"/>
        <end position="93"/>
    </location>
</feature>
<dbReference type="Pfam" id="PF19700">
    <property type="entry name" value="DUF6198"/>
    <property type="match status" value="1"/>
</dbReference>
<proteinExistence type="predicted"/>
<organism evidence="2 3">
    <name type="scientific">Lutispora saccharofermentans</name>
    <dbReference type="NCBI Taxonomy" id="3024236"/>
    <lineage>
        <taxon>Bacteria</taxon>
        <taxon>Bacillati</taxon>
        <taxon>Bacillota</taxon>
        <taxon>Clostridia</taxon>
        <taxon>Lutisporales</taxon>
        <taxon>Lutisporaceae</taxon>
        <taxon>Lutispora</taxon>
    </lineage>
</organism>
<feature type="transmembrane region" description="Helical" evidence="1">
    <location>
        <begin position="16"/>
        <end position="36"/>
    </location>
</feature>
<dbReference type="PANTHER" id="PTHR40078:SF1">
    <property type="entry name" value="INTEGRAL MEMBRANE PROTEIN"/>
    <property type="match status" value="1"/>
</dbReference>
<keyword evidence="1" id="KW-0472">Membrane</keyword>
<protein>
    <submittedName>
        <fullName evidence="2">Membrane protein</fullName>
    </submittedName>
</protein>
<accession>A0ABT1NEE0</accession>
<evidence type="ECO:0000313" key="3">
    <source>
        <dbReference type="Proteomes" id="UP001651880"/>
    </source>
</evidence>
<keyword evidence="3" id="KW-1185">Reference proteome</keyword>
<dbReference type="PANTHER" id="PTHR40078">
    <property type="entry name" value="INTEGRAL MEMBRANE PROTEIN-RELATED"/>
    <property type="match status" value="1"/>
</dbReference>
<gene>
    <name evidence="2" type="ORF">LJD61_01430</name>
</gene>
<feature type="transmembrane region" description="Helical" evidence="1">
    <location>
        <begin position="113"/>
        <end position="132"/>
    </location>
</feature>